<keyword evidence="1" id="KW-0472">Membrane</keyword>
<feature type="transmembrane region" description="Helical" evidence="1">
    <location>
        <begin position="57"/>
        <end position="76"/>
    </location>
</feature>
<name>A0AAN0M9T7_9RHOB</name>
<evidence type="ECO:0000313" key="2">
    <source>
        <dbReference type="EMBL" id="WZU67359.1"/>
    </source>
</evidence>
<feature type="transmembrane region" description="Helical" evidence="1">
    <location>
        <begin position="82"/>
        <end position="105"/>
    </location>
</feature>
<dbReference type="Proteomes" id="UP001470809">
    <property type="component" value="Chromosome"/>
</dbReference>
<accession>A0AAN0M9T7</accession>
<reference evidence="3" key="1">
    <citation type="submission" date="2024-04" db="EMBL/GenBank/DDBJ databases">
        <title>Phylogenomic analyses of a clade within the roseobacter group suggest taxonomic reassignments of species of the genera Aestuariivita, Citreicella, Loktanella, Nautella, Pelagibaca, Ruegeria, Thalassobius, Thiobacimonas and Tropicibacter, and the proposal o.</title>
        <authorList>
            <person name="Jeon C.O."/>
        </authorList>
    </citation>
    <scope>NUCLEOTIDE SEQUENCE [LARGE SCALE GENOMIC DNA]</scope>
    <source>
        <strain evidence="3">SS1-5</strain>
    </source>
</reference>
<keyword evidence="1" id="KW-0812">Transmembrane</keyword>
<dbReference type="RefSeq" id="WP_342076670.1">
    <property type="nucleotide sequence ID" value="NZ_CP151767.2"/>
</dbReference>
<feature type="transmembrane region" description="Helical" evidence="1">
    <location>
        <begin position="29"/>
        <end position="50"/>
    </location>
</feature>
<evidence type="ECO:0000256" key="1">
    <source>
        <dbReference type="SAM" id="Phobius"/>
    </source>
</evidence>
<reference evidence="2 3" key="2">
    <citation type="submission" date="2024-08" db="EMBL/GenBank/DDBJ databases">
        <title>Phylogenomic analyses of a clade within the roseobacter group suggest taxonomic reassignments of species of the genera Aestuariivita, Citreicella, Loktanella, Nautella, Pelagibaca, Ruegeria, Thalassobius, Thiobacimonas and Tropicibacter, and the proposal o.</title>
        <authorList>
            <person name="Jeon C.O."/>
        </authorList>
    </citation>
    <scope>NUCLEOTIDE SEQUENCE [LARGE SCALE GENOMIC DNA]</scope>
    <source>
        <strain evidence="2 3">SS1-5</strain>
    </source>
</reference>
<sequence>MIIGAARATQFVWDQIPQLTANAAGTTLWIAQFSVMTGPISLAICCLAMLLRSGAVVWLLGMQFLFTSTPMLIAAWTPTGSFALLATLVGIAFAIGAAILSYLVLKQELRAP</sequence>
<proteinExistence type="predicted"/>
<dbReference type="AlphaFoldDB" id="A0AAN0M9T7"/>
<gene>
    <name evidence="2" type="ORF">AABB31_20820</name>
</gene>
<protein>
    <submittedName>
        <fullName evidence="2">Uncharacterized protein</fullName>
    </submittedName>
</protein>
<organism evidence="2 3">
    <name type="scientific">Yoonia rhodophyticola</name>
    <dbReference type="NCBI Taxonomy" id="3137370"/>
    <lineage>
        <taxon>Bacteria</taxon>
        <taxon>Pseudomonadati</taxon>
        <taxon>Pseudomonadota</taxon>
        <taxon>Alphaproteobacteria</taxon>
        <taxon>Rhodobacterales</taxon>
        <taxon>Paracoccaceae</taxon>
        <taxon>Yoonia</taxon>
    </lineage>
</organism>
<keyword evidence="1" id="KW-1133">Transmembrane helix</keyword>
<evidence type="ECO:0000313" key="3">
    <source>
        <dbReference type="Proteomes" id="UP001470809"/>
    </source>
</evidence>
<dbReference type="KEGG" id="yrh:AABB31_20820"/>
<keyword evidence="3" id="KW-1185">Reference proteome</keyword>
<dbReference type="EMBL" id="CP151767">
    <property type="protein sequence ID" value="WZU67359.1"/>
    <property type="molecule type" value="Genomic_DNA"/>
</dbReference>